<dbReference type="InterPro" id="IPR024925">
    <property type="entry name" value="Malonyl_CoA-ACP_transAc"/>
</dbReference>
<keyword evidence="1 2" id="KW-0808">Transferase</keyword>
<dbReference type="SMART" id="SM00827">
    <property type="entry name" value="PKS_AT"/>
    <property type="match status" value="1"/>
</dbReference>
<dbReference type="InterPro" id="IPR014043">
    <property type="entry name" value="Acyl_transferase_dom"/>
</dbReference>
<comment type="similarity">
    <text evidence="2">Belongs to the fabD family.</text>
</comment>
<dbReference type="InterPro" id="IPR004410">
    <property type="entry name" value="Malonyl_CoA-ACP_transAc_FabD"/>
</dbReference>
<evidence type="ECO:0000259" key="3">
    <source>
        <dbReference type="SMART" id="SM00827"/>
    </source>
</evidence>
<dbReference type="PANTHER" id="PTHR42681">
    <property type="entry name" value="MALONYL-COA-ACYL CARRIER PROTEIN TRANSACYLASE, MITOCHONDRIAL"/>
    <property type="match status" value="1"/>
</dbReference>
<evidence type="ECO:0000256" key="1">
    <source>
        <dbReference type="ARBA" id="ARBA00022679"/>
    </source>
</evidence>
<dbReference type="EC" id="2.3.1.39" evidence="2"/>
<dbReference type="NCBIfam" id="TIGR00128">
    <property type="entry name" value="fabD"/>
    <property type="match status" value="1"/>
</dbReference>
<keyword evidence="5" id="KW-1185">Reference proteome</keyword>
<protein>
    <recommendedName>
        <fullName evidence="2">Malonyl CoA-acyl carrier protein transacylase</fullName>
        <ecNumber evidence="2">2.3.1.39</ecNumber>
    </recommendedName>
</protein>
<gene>
    <name evidence="4" type="primary">fabD</name>
    <name evidence="4" type="ORF">ACFOD3_02920</name>
</gene>
<comment type="catalytic activity">
    <reaction evidence="2">
        <text>holo-[ACP] + malonyl-CoA = malonyl-[ACP] + CoA</text>
        <dbReference type="Rhea" id="RHEA:41792"/>
        <dbReference type="Rhea" id="RHEA-COMP:9623"/>
        <dbReference type="Rhea" id="RHEA-COMP:9685"/>
        <dbReference type="ChEBI" id="CHEBI:57287"/>
        <dbReference type="ChEBI" id="CHEBI:57384"/>
        <dbReference type="ChEBI" id="CHEBI:64479"/>
        <dbReference type="ChEBI" id="CHEBI:78449"/>
        <dbReference type="EC" id="2.3.1.39"/>
    </reaction>
</comment>
<dbReference type="Proteomes" id="UP001595420">
    <property type="component" value="Unassembled WGS sequence"/>
</dbReference>
<keyword evidence="2 4" id="KW-0012">Acyltransferase</keyword>
<name>A0ABV7BMF7_9PROT</name>
<evidence type="ECO:0000256" key="2">
    <source>
        <dbReference type="PIRNR" id="PIRNR000446"/>
    </source>
</evidence>
<organism evidence="4 5">
    <name type="scientific">Falsiroseomonas tokyonensis</name>
    <dbReference type="NCBI Taxonomy" id="430521"/>
    <lineage>
        <taxon>Bacteria</taxon>
        <taxon>Pseudomonadati</taxon>
        <taxon>Pseudomonadota</taxon>
        <taxon>Alphaproteobacteria</taxon>
        <taxon>Acetobacterales</taxon>
        <taxon>Roseomonadaceae</taxon>
        <taxon>Falsiroseomonas</taxon>
    </lineage>
</organism>
<accession>A0ABV7BMF7</accession>
<dbReference type="EMBL" id="JBHRSB010000001">
    <property type="protein sequence ID" value="MFC2998827.1"/>
    <property type="molecule type" value="Genomic_DNA"/>
</dbReference>
<feature type="domain" description="Malonyl-CoA:ACP transacylase (MAT)" evidence="3">
    <location>
        <begin position="6"/>
        <end position="288"/>
    </location>
</feature>
<sequence length="289" mass="31155">MTLIHIFPGQGSQQRGMGRDLFPRFPDLVAQADAILGTSIAALCLEDAEGRLRRTEWTQPALYVVEALGHLARVEDSGRTPDFVAGHSLGEYAALFAAEAFDFATGLRLVQRRGALMGAMTGGGMAAVLGLERARLEAALAGQTSLDFANLNAPTQTVLSGPATALEAAQPLVEAAGGRWFPINVATAFHSRHMQPVRLDFAEFLAGITFQPLMLPVIANATALPYRDGEVAHLLARQIDSPVRWVETVQYLLDEPEPEFVEIGPGQVLTRLVAEISRQPVPANIARRL</sequence>
<evidence type="ECO:0000313" key="5">
    <source>
        <dbReference type="Proteomes" id="UP001595420"/>
    </source>
</evidence>
<reference evidence="5" key="1">
    <citation type="journal article" date="2019" name="Int. J. Syst. Evol. Microbiol.">
        <title>The Global Catalogue of Microorganisms (GCM) 10K type strain sequencing project: providing services to taxonomists for standard genome sequencing and annotation.</title>
        <authorList>
            <consortium name="The Broad Institute Genomics Platform"/>
            <consortium name="The Broad Institute Genome Sequencing Center for Infectious Disease"/>
            <person name="Wu L."/>
            <person name="Ma J."/>
        </authorList>
    </citation>
    <scope>NUCLEOTIDE SEQUENCE [LARGE SCALE GENOMIC DNA]</scope>
    <source>
        <strain evidence="5">CGMCC 1.16855</strain>
    </source>
</reference>
<dbReference type="Pfam" id="PF00698">
    <property type="entry name" value="Acyl_transf_1"/>
    <property type="match status" value="1"/>
</dbReference>
<evidence type="ECO:0000313" key="4">
    <source>
        <dbReference type="EMBL" id="MFC2998827.1"/>
    </source>
</evidence>
<dbReference type="InterPro" id="IPR050858">
    <property type="entry name" value="Mal-CoA-ACP_Trans/PKS_FabD"/>
</dbReference>
<comment type="caution">
    <text evidence="4">The sequence shown here is derived from an EMBL/GenBank/DDBJ whole genome shotgun (WGS) entry which is preliminary data.</text>
</comment>
<proteinExistence type="inferred from homology"/>
<dbReference type="PIRSF" id="PIRSF000446">
    <property type="entry name" value="Mct"/>
    <property type="match status" value="1"/>
</dbReference>
<dbReference type="GO" id="GO:0004314">
    <property type="term" value="F:[acyl-carrier-protein] S-malonyltransferase activity"/>
    <property type="evidence" value="ECO:0007669"/>
    <property type="project" value="UniProtKB-EC"/>
</dbReference>
<dbReference type="RefSeq" id="WP_216834440.1">
    <property type="nucleotide sequence ID" value="NZ_JAFNJS010000001.1"/>
</dbReference>
<dbReference type="PANTHER" id="PTHR42681:SF1">
    <property type="entry name" value="MALONYL-COA-ACYL CARRIER PROTEIN TRANSACYLASE, MITOCHONDRIAL"/>
    <property type="match status" value="1"/>
</dbReference>